<dbReference type="GO" id="GO:0008422">
    <property type="term" value="F:beta-glucosidase activity"/>
    <property type="evidence" value="ECO:0007669"/>
    <property type="project" value="TreeGrafter"/>
</dbReference>
<reference evidence="3" key="1">
    <citation type="journal article" date="2013" name="Genome Biol. Evol.">
        <title>Punctuated emergences of genetic and phenotypic innovations in eumetazoan, bilaterian, euteleostome, and hominidae ancestors.</title>
        <authorList>
            <person name="Wenger Y."/>
            <person name="Galliot B."/>
        </authorList>
    </citation>
    <scope>NUCLEOTIDE SEQUENCE</scope>
    <source>
        <tissue evidence="3">Whole animals</tissue>
    </source>
</reference>
<proteinExistence type="evidence at transcript level"/>
<dbReference type="SUPFAM" id="SSF48208">
    <property type="entry name" value="Six-hairpin glycosidases"/>
    <property type="match status" value="1"/>
</dbReference>
<evidence type="ECO:0000259" key="2">
    <source>
        <dbReference type="Pfam" id="PF12215"/>
    </source>
</evidence>
<dbReference type="InterPro" id="IPR012341">
    <property type="entry name" value="6hp_glycosidase-like_sf"/>
</dbReference>
<gene>
    <name evidence="3" type="primary">GBA2</name>
</gene>
<dbReference type="Pfam" id="PF12215">
    <property type="entry name" value="Glyco_hydr_116N"/>
    <property type="match status" value="2"/>
</dbReference>
<dbReference type="InterPro" id="IPR024462">
    <property type="entry name" value="GH116_N"/>
</dbReference>
<dbReference type="InterPro" id="IPR006775">
    <property type="entry name" value="GH116_catalytic"/>
</dbReference>
<accession>T2M517</accession>
<evidence type="ECO:0000259" key="1">
    <source>
        <dbReference type="Pfam" id="PF04685"/>
    </source>
</evidence>
<feature type="domain" description="Glycosyl-hydrolase family 116 N-terminal" evidence="2">
    <location>
        <begin position="29"/>
        <end position="210"/>
    </location>
</feature>
<name>T2M517_HYDVU</name>
<dbReference type="GO" id="GO:0005975">
    <property type="term" value="P:carbohydrate metabolic process"/>
    <property type="evidence" value="ECO:0007669"/>
    <property type="project" value="InterPro"/>
</dbReference>
<dbReference type="EMBL" id="HAAD01000982">
    <property type="protein sequence ID" value="CDG67214.1"/>
    <property type="molecule type" value="mRNA"/>
</dbReference>
<dbReference type="Gene3D" id="1.50.10.10">
    <property type="match status" value="1"/>
</dbReference>
<evidence type="ECO:0000313" key="3">
    <source>
        <dbReference type="EMBL" id="CDG67214.1"/>
    </source>
</evidence>
<protein>
    <submittedName>
        <fullName evidence="3">Non-lysosomal glucosylceramidase</fullName>
    </submittedName>
</protein>
<feature type="domain" description="Glycosyl-hydrolase family 116 N-terminal" evidence="2">
    <location>
        <begin position="307"/>
        <end position="478"/>
    </location>
</feature>
<dbReference type="Pfam" id="PF04685">
    <property type="entry name" value="DUF608"/>
    <property type="match status" value="1"/>
</dbReference>
<organism evidence="3">
    <name type="scientific">Hydra vulgaris</name>
    <name type="common">Hydra</name>
    <name type="synonym">Hydra attenuata</name>
    <dbReference type="NCBI Taxonomy" id="6087"/>
    <lineage>
        <taxon>Eukaryota</taxon>
        <taxon>Metazoa</taxon>
        <taxon>Cnidaria</taxon>
        <taxon>Hydrozoa</taxon>
        <taxon>Hydroidolina</taxon>
        <taxon>Anthoathecata</taxon>
        <taxon>Aplanulata</taxon>
        <taxon>Hydridae</taxon>
        <taxon>Hydra</taxon>
    </lineage>
</organism>
<feature type="non-terminal residue" evidence="3">
    <location>
        <position position="1"/>
    </location>
</feature>
<dbReference type="PANTHER" id="PTHR12654:SF0">
    <property type="entry name" value="NON-LYSOSOMAL GLUCOSYLCERAMIDASE"/>
    <property type="match status" value="1"/>
</dbReference>
<dbReference type="InterPro" id="IPR052566">
    <property type="entry name" value="Non-lysos_glucosylceramidase"/>
</dbReference>
<dbReference type="PANTHER" id="PTHR12654">
    <property type="entry name" value="BILE ACID BETA-GLUCOSIDASE-RELATED"/>
    <property type="match status" value="1"/>
</dbReference>
<dbReference type="InterPro" id="IPR008928">
    <property type="entry name" value="6-hairpin_glycosidase_sf"/>
</dbReference>
<sequence length="1572" mass="178757">MKFTRKVKKKGKLPFIDPYAVSACKQIYGVPLGGIGAGSIGRGWKGDFNRWQLRPGIYTYDTVDVNQFTVCIRKCGKTIYQQVLAPYYPVAIKNVESLQSWTWSFDGGRGYYHALYPRAWTVYHITEHNIKLTCRQVSPIFPDNYKDTSLPVGVFVWTIENIGMHDLDVSIMLTFQNGDGTNEDCAGGHNNEEFFCKGVYSEIRLQKDESNASFKIKNLLNGFTRSDNVKVQANQYPNSFDDSFVVLSDSDDDVTHVEPKIDVCHIFENKTCASQKLCHNNDSKNSSAVDIDINLVDLPKDDQKVSEKKIENCCNNLMTNSDNNFLLHEMCEIHNVRGVLMKHNALKKRFTLAIAALQVIHNTIDVVQVSTKVAFDAQSPAAELWEDLNDDGVLDNKRGDSCYSYPGQLLAAAVAAKTTVHAGAKQDLKFVLSWDQPFVTFGSDSGLSYCRRYTRFFGSNGNASPSLCCYALQNIDFWEDNIERWQNPILNDSELPAWFKSALFNELYFISDGGTVWLDIKRKKDSHGNFISDLVKLYGRFAYLEGHEYRMYNTYDVHFYASWALALLWPNLQISMQYDICNSVLNVDDEKRPIMMEGGIAPRKVIGCVPHDLGDPDDEPFVRVNAYCIHDTSQWKDLNLHFVLQVYRDFYITKNKQFLMDMWPAMKAAMAHSLAQDIDGDGIIENSGIADSTFDTWVVTGPSAYTGGLWLSALRCIIEIAHILGLSQSISKYKSILERGKKSYEKKLWNGTYYNYDGSENDYHNCIMAGQCAGQWYLHACDLGQTEDDLVFRPEQVHSTLKVIFQNNVMRFEDGFMGAVNGMRADGTVDKNSLQAEEVWTGVTYALAATMIQHGMVREGFRTAEGIYRTVYEKWGLGFQTPEAITANKTFRSRGYMRPLSIWSIYHAYSKRKITYLDLCHEMKNNSTKEHGFADIPYQTEIVKRFILKQLNFIEGDLDSEVQAEIESDVNSFLAGVTRLYRIKHHRNYRRFVENEATFLKKLFNIPETLLRTPSKTAASSSLEFNSLKKRGRPPIPFEEKSTRSKLVVSAEIRNTYDDGAIMLAASQQKSTLGKLIRRANSQNGTTAQKALNAITEGKKESVPKMPAFVALSFVLTKHVSKDMYVEMKKLSTEWQGNIWPNYNKVLAAKFDCRPVGCDLSSTSGQIPLQNLLEHTAKRIFLEDAEQITIIQALAQKKQTPIRLRWSHYKQKLKMMTPLYKNPHPNSASSCRPIRIAIERENKFSIQREASRLMKEVEELTEFSLLSDPQVIVTFKGLLTMVHGKVLNELTSNPASSNCPICHAKPKEMNNPKGVFTPKPGTLNFGLSILHFGLRSFDTICNIGYRQDVKKFHLHMSPDEKRLVANRETRVKQEFREQLGIIVDQRRDGGAGTTTTGNVARKAFQNPEIVARICDVPVKLVENLGTLWSALASGYAIDPDKFGVLCEETEKIYFDHVKWYWLSPIIHKVLKHGKQIIEACVLPIGMTNEEPGEANNKFLQKIRLYHARKSSWLNGISDLFFRLMDISDPKIQAYVHCKKKKHNSEILPEPIKKLLKMPELQISRDASDSEEE</sequence>
<dbReference type="OrthoDB" id="730489at2759"/>
<feature type="domain" description="Glycosyl-hydrolase family 116 catalytic region" evidence="1">
    <location>
        <begin position="539"/>
        <end position="905"/>
    </location>
</feature>